<evidence type="ECO:0000256" key="3">
    <source>
        <dbReference type="ARBA" id="ARBA00023163"/>
    </source>
</evidence>
<evidence type="ECO:0000256" key="1">
    <source>
        <dbReference type="ARBA" id="ARBA00023015"/>
    </source>
</evidence>
<feature type="compositionally biased region" description="Basic and acidic residues" evidence="5">
    <location>
        <begin position="23"/>
        <end position="32"/>
    </location>
</feature>
<organism evidence="7 8">
    <name type="scientific">Halopseudomonas bauzanensis</name>
    <dbReference type="NCBI Taxonomy" id="653930"/>
    <lineage>
        <taxon>Bacteria</taxon>
        <taxon>Pseudomonadati</taxon>
        <taxon>Pseudomonadota</taxon>
        <taxon>Gammaproteobacteria</taxon>
        <taxon>Pseudomonadales</taxon>
        <taxon>Pseudomonadaceae</taxon>
        <taxon>Halopseudomonas</taxon>
    </lineage>
</organism>
<feature type="DNA-binding region" description="H-T-H motif" evidence="4">
    <location>
        <begin position="53"/>
        <end position="72"/>
    </location>
</feature>
<dbReference type="GO" id="GO:0003700">
    <property type="term" value="F:DNA-binding transcription factor activity"/>
    <property type="evidence" value="ECO:0007669"/>
    <property type="project" value="TreeGrafter"/>
</dbReference>
<name>A0A4U0YJB9_9GAMM</name>
<dbReference type="Gene3D" id="1.10.357.10">
    <property type="entry name" value="Tetracycline Repressor, domain 2"/>
    <property type="match status" value="1"/>
</dbReference>
<dbReference type="AlphaFoldDB" id="A0A4U0YJB9"/>
<dbReference type="InterPro" id="IPR050109">
    <property type="entry name" value="HTH-type_TetR-like_transc_reg"/>
</dbReference>
<dbReference type="PANTHER" id="PTHR30055:SF234">
    <property type="entry name" value="HTH-TYPE TRANSCRIPTIONAL REGULATOR BETI"/>
    <property type="match status" value="1"/>
</dbReference>
<evidence type="ECO:0000256" key="2">
    <source>
        <dbReference type="ARBA" id="ARBA00023125"/>
    </source>
</evidence>
<dbReference type="Proteomes" id="UP000305198">
    <property type="component" value="Unassembled WGS sequence"/>
</dbReference>
<evidence type="ECO:0000313" key="7">
    <source>
        <dbReference type="EMBL" id="TKA92202.1"/>
    </source>
</evidence>
<comment type="caution">
    <text evidence="7">The sequence shown here is derived from an EMBL/GenBank/DDBJ whole genome shotgun (WGS) entry which is preliminary data.</text>
</comment>
<dbReference type="InterPro" id="IPR009057">
    <property type="entry name" value="Homeodomain-like_sf"/>
</dbReference>
<dbReference type="PROSITE" id="PS50977">
    <property type="entry name" value="HTH_TETR_2"/>
    <property type="match status" value="1"/>
</dbReference>
<dbReference type="EMBL" id="SWAV01000002">
    <property type="protein sequence ID" value="TKA92202.1"/>
    <property type="molecule type" value="Genomic_DNA"/>
</dbReference>
<keyword evidence="1" id="KW-0805">Transcription regulation</keyword>
<reference evidence="7 8" key="1">
    <citation type="submission" date="2019-04" db="EMBL/GenBank/DDBJ databases">
        <title>Crypto-aerobic microbial life in anoxic (sulfidic) marine sediments.</title>
        <authorList>
            <person name="Bhattacharya S."/>
            <person name="Roy C."/>
            <person name="Mondal N."/>
            <person name="Sarkar J."/>
            <person name="Mandal S."/>
            <person name="Rameez M.J."/>
            <person name="Ghosh W."/>
        </authorList>
    </citation>
    <scope>NUCLEOTIDE SEQUENCE [LARGE SCALE GENOMIC DNA]</scope>
    <source>
        <strain evidence="7 8">SBBB</strain>
    </source>
</reference>
<dbReference type="Pfam" id="PF00440">
    <property type="entry name" value="TetR_N"/>
    <property type="match status" value="1"/>
</dbReference>
<feature type="domain" description="HTH tetR-type" evidence="6">
    <location>
        <begin position="30"/>
        <end position="90"/>
    </location>
</feature>
<dbReference type="PRINTS" id="PR00455">
    <property type="entry name" value="HTHTETR"/>
</dbReference>
<evidence type="ECO:0000259" key="6">
    <source>
        <dbReference type="PROSITE" id="PS50977"/>
    </source>
</evidence>
<evidence type="ECO:0000256" key="5">
    <source>
        <dbReference type="SAM" id="MobiDB-lite"/>
    </source>
</evidence>
<keyword evidence="2 4" id="KW-0238">DNA-binding</keyword>
<sequence length="254" mass="29602">MNDQLPSSIMELVPEGLTPRPGSRQESKSSEMRETILEATLDCLADHGYANTTNSLVCEQAGISRGAMLHHYRTRQDLIVATIEYAFYKHLSNFSHLVASLGEADRMNRNSAIAIDWHLCLTREYKAYQELQMASRTSAELRKVFQPRARHHDLVWKEELLKVFPEWREDMRKLELSRRFVRSLLDGMSLNREQWKDPSIEWILLGFVARLMKLVRTDDLEFPEEAELEAFKNAAMTLLPKRTRRTSSPRKPRQ</sequence>
<evidence type="ECO:0000256" key="4">
    <source>
        <dbReference type="PROSITE-ProRule" id="PRU00335"/>
    </source>
</evidence>
<dbReference type="GO" id="GO:0000976">
    <property type="term" value="F:transcription cis-regulatory region binding"/>
    <property type="evidence" value="ECO:0007669"/>
    <property type="project" value="TreeGrafter"/>
</dbReference>
<evidence type="ECO:0000313" key="8">
    <source>
        <dbReference type="Proteomes" id="UP000305198"/>
    </source>
</evidence>
<dbReference type="PANTHER" id="PTHR30055">
    <property type="entry name" value="HTH-TYPE TRANSCRIPTIONAL REGULATOR RUTR"/>
    <property type="match status" value="1"/>
</dbReference>
<dbReference type="InterPro" id="IPR001647">
    <property type="entry name" value="HTH_TetR"/>
</dbReference>
<proteinExistence type="predicted"/>
<accession>A0A4U0YJB9</accession>
<dbReference type="RefSeq" id="WP_136869171.1">
    <property type="nucleotide sequence ID" value="NZ_SWAV01000002.1"/>
</dbReference>
<gene>
    <name evidence="7" type="ORF">FA869_07350</name>
</gene>
<dbReference type="SUPFAM" id="SSF46689">
    <property type="entry name" value="Homeodomain-like"/>
    <property type="match status" value="1"/>
</dbReference>
<keyword evidence="3" id="KW-0804">Transcription</keyword>
<protein>
    <submittedName>
        <fullName evidence="7">TetR/AcrR family transcriptional regulator</fullName>
    </submittedName>
</protein>
<feature type="region of interest" description="Disordered" evidence="5">
    <location>
        <begin position="1"/>
        <end position="32"/>
    </location>
</feature>